<dbReference type="InterPro" id="IPR007199">
    <property type="entry name" value="Rep_factor-A_N"/>
</dbReference>
<keyword evidence="16" id="KW-1185">Reference proteome</keyword>
<evidence type="ECO:0000256" key="1">
    <source>
        <dbReference type="ARBA" id="ARBA00004123"/>
    </source>
</evidence>
<dbReference type="InterPro" id="IPR004365">
    <property type="entry name" value="NA-bd_OB_tRNA"/>
</dbReference>
<evidence type="ECO:0000256" key="4">
    <source>
        <dbReference type="ARBA" id="ARBA00022723"/>
    </source>
</evidence>
<dbReference type="Pfam" id="PF04057">
    <property type="entry name" value="Rep-A_N"/>
    <property type="match status" value="1"/>
</dbReference>
<keyword evidence="4 9" id="KW-0479">Metal-binding</keyword>
<accession>A0A0C9ZYF9</accession>
<dbReference type="FunFam" id="2.40.50.140:FF:000090">
    <property type="entry name" value="Replication protein A subunit"/>
    <property type="match status" value="1"/>
</dbReference>
<evidence type="ECO:0000256" key="3">
    <source>
        <dbReference type="ARBA" id="ARBA00022705"/>
    </source>
</evidence>
<dbReference type="GO" id="GO:0007004">
    <property type="term" value="P:telomere maintenance via telomerase"/>
    <property type="evidence" value="ECO:0007669"/>
    <property type="project" value="UniProtKB-ARBA"/>
</dbReference>
<evidence type="ECO:0000256" key="8">
    <source>
        <dbReference type="ARBA" id="ARBA00023242"/>
    </source>
</evidence>
<dbReference type="Gene3D" id="2.40.50.140">
    <property type="entry name" value="Nucleic acid-binding proteins"/>
    <property type="match status" value="4"/>
</dbReference>
<dbReference type="AlphaFoldDB" id="A0A0C9ZYF9"/>
<dbReference type="GO" id="GO:0005662">
    <property type="term" value="C:DNA replication factor A complex"/>
    <property type="evidence" value="ECO:0007669"/>
    <property type="project" value="UniProtKB-ARBA"/>
</dbReference>
<dbReference type="FunFam" id="2.40.50.140:FF:000064">
    <property type="entry name" value="Replication protein A subunit"/>
    <property type="match status" value="1"/>
</dbReference>
<dbReference type="CDD" id="cd04474">
    <property type="entry name" value="RPA1_DBD_A"/>
    <property type="match status" value="1"/>
</dbReference>
<evidence type="ECO:0000313" key="15">
    <source>
        <dbReference type="EMBL" id="KIK31014.1"/>
    </source>
</evidence>
<proteinExistence type="inferred from homology"/>
<dbReference type="InterPro" id="IPR047192">
    <property type="entry name" value="Euk_RPA1_DBD_C"/>
</dbReference>
<reference evidence="15 16" key="1">
    <citation type="submission" date="2014-04" db="EMBL/GenBank/DDBJ databases">
        <authorList>
            <consortium name="DOE Joint Genome Institute"/>
            <person name="Kuo A."/>
            <person name="Kohler A."/>
            <person name="Costa M.D."/>
            <person name="Nagy L.G."/>
            <person name="Floudas D."/>
            <person name="Copeland A."/>
            <person name="Barry K.W."/>
            <person name="Cichocki N."/>
            <person name="Veneault-Fourrey C."/>
            <person name="LaButti K."/>
            <person name="Lindquist E.A."/>
            <person name="Lipzen A."/>
            <person name="Lundell T."/>
            <person name="Morin E."/>
            <person name="Murat C."/>
            <person name="Sun H."/>
            <person name="Tunlid A."/>
            <person name="Henrissat B."/>
            <person name="Grigoriev I.V."/>
            <person name="Hibbett D.S."/>
            <person name="Martin F."/>
            <person name="Nordberg H.P."/>
            <person name="Cantor M.N."/>
            <person name="Hua S.X."/>
        </authorList>
    </citation>
    <scope>NUCLEOTIDE SEQUENCE [LARGE SCALE GENOMIC DNA]</scope>
    <source>
        <strain evidence="15 16">441</strain>
    </source>
</reference>
<dbReference type="Pfam" id="PF01336">
    <property type="entry name" value="tRNA_anti-codon"/>
    <property type="match status" value="1"/>
</dbReference>
<keyword evidence="8 9" id="KW-0539">Nucleus</keyword>
<dbReference type="InterPro" id="IPR013955">
    <property type="entry name" value="Rep_factor-A_C"/>
</dbReference>
<evidence type="ECO:0000259" key="14">
    <source>
        <dbReference type="Pfam" id="PF16900"/>
    </source>
</evidence>
<comment type="similarity">
    <text evidence="2 9">Belongs to the replication factor A protein 1 family.</text>
</comment>
<evidence type="ECO:0000256" key="9">
    <source>
        <dbReference type="RuleBase" id="RU364130"/>
    </source>
</evidence>
<dbReference type="FunFam" id="2.40.50.140:FF:000117">
    <property type="entry name" value="Replication protein A subunit"/>
    <property type="match status" value="1"/>
</dbReference>
<dbReference type="GO" id="GO:0006281">
    <property type="term" value="P:DNA repair"/>
    <property type="evidence" value="ECO:0007669"/>
    <property type="project" value="InterPro"/>
</dbReference>
<feature type="domain" description="Replication factor-A protein 1 N-terminal" evidence="12">
    <location>
        <begin position="27"/>
        <end position="109"/>
    </location>
</feature>
<dbReference type="SUPFAM" id="SSF50249">
    <property type="entry name" value="Nucleic acid-binding proteins"/>
    <property type="match status" value="4"/>
</dbReference>
<gene>
    <name evidence="15" type="ORF">PISMIDRAFT_5575</name>
</gene>
<keyword evidence="3 9" id="KW-0235">DNA replication</keyword>
<dbReference type="FunFam" id="2.40.50.140:FF:000041">
    <property type="entry name" value="Replication protein A subunit"/>
    <property type="match status" value="1"/>
</dbReference>
<dbReference type="OrthoDB" id="1751331at2759"/>
<sequence length="603" mass="67013">MVQLTSGICSRLSEATPAEIDEIGGGYTVQLVSIKKVTAVSAAAPAIDRYRIIMSDGVHFIQAMLATQLNDLVSNEEIVKNSVVIIDKLTCNVLGDKRLIIVLDLHVVSREEEKIGNPTAAPSLAQPPAAVESRPVVSAPPNQHSPPATNEPVLAQPRPATSNRPGRSIYPIEGLSPYQNNWTIKARVTFKSEVRTWSNPRGDGKLFNVTLMDESGEIRGTGFNAVVDALYDKFEEGKVYYVSKACINLAKKKFSHIQNEYELNLERNTEVEECLEPSSLPMIKYNFIPLSQLEELQKDSVCDVICIVKEIGDLTEIISKANRPVTKRDLIIVDKSQYAVRLTLWGKQAETFAADDLSVIAFKSVKVGDFGGRSLSSINSTIMAISPDIEEAHLLRGWYDGIGGEKTFHSYSNVSSGSASAGFNRNEIRSILDVKQSQIGIDKVDFFSTRATIMHVKSDNIAYPACPTQNCNKKVTEANERWRCEKCDKTYERPEYRYILSMAVADWSGQAWLQGFNDAGLAVFDKTADEIMQMKEQNEAQYNAYVAQVVGKTYNFSCRAKQDTYNDQTRVRYGISKISPLDYQEEAKHLLNVLMTSPWGQGA</sequence>
<comment type="subcellular location">
    <subcellularLocation>
        <location evidence="1 9">Nucleus</location>
    </subcellularLocation>
</comment>
<evidence type="ECO:0000256" key="10">
    <source>
        <dbReference type="SAM" id="MobiDB-lite"/>
    </source>
</evidence>
<evidence type="ECO:0000259" key="12">
    <source>
        <dbReference type="Pfam" id="PF04057"/>
    </source>
</evidence>
<dbReference type="EMBL" id="KN833685">
    <property type="protein sequence ID" value="KIK31014.1"/>
    <property type="molecule type" value="Genomic_DNA"/>
</dbReference>
<feature type="domain" description="Replication protein A OB" evidence="14">
    <location>
        <begin position="290"/>
        <end position="385"/>
    </location>
</feature>
<dbReference type="PANTHER" id="PTHR47165">
    <property type="entry name" value="OS03G0429900 PROTEIN"/>
    <property type="match status" value="1"/>
</dbReference>
<keyword evidence="7 9" id="KW-0238">DNA-binding</keyword>
<comment type="subunit">
    <text evidence="9">Component of the heterotrimeric canonical replication protein A complex (RPA).</text>
</comment>
<dbReference type="Pfam" id="PF08646">
    <property type="entry name" value="Rep_fac-A_C"/>
    <property type="match status" value="1"/>
</dbReference>
<keyword evidence="6 9" id="KW-0862">Zinc</keyword>
<name>A0A0C9ZYF9_9AGAM</name>
<evidence type="ECO:0000256" key="7">
    <source>
        <dbReference type="ARBA" id="ARBA00023125"/>
    </source>
</evidence>
<dbReference type="InterPro" id="IPR031657">
    <property type="entry name" value="REPA_OB_2"/>
</dbReference>
<dbReference type="InterPro" id="IPR012340">
    <property type="entry name" value="NA-bd_OB-fold"/>
</dbReference>
<feature type="region of interest" description="Disordered" evidence="10">
    <location>
        <begin position="114"/>
        <end position="168"/>
    </location>
</feature>
<dbReference type="GO" id="GO:0006260">
    <property type="term" value="P:DNA replication"/>
    <property type="evidence" value="ECO:0007669"/>
    <property type="project" value="UniProtKB-KW"/>
</dbReference>
<dbReference type="NCBIfam" id="TIGR00617">
    <property type="entry name" value="rpa1"/>
    <property type="match status" value="1"/>
</dbReference>
<evidence type="ECO:0000256" key="2">
    <source>
        <dbReference type="ARBA" id="ARBA00005690"/>
    </source>
</evidence>
<dbReference type="GO" id="GO:0000781">
    <property type="term" value="C:chromosome, telomeric region"/>
    <property type="evidence" value="ECO:0007669"/>
    <property type="project" value="UniProtKB-ARBA"/>
</dbReference>
<organism evidence="15 16">
    <name type="scientific">Pisolithus microcarpus 441</name>
    <dbReference type="NCBI Taxonomy" id="765257"/>
    <lineage>
        <taxon>Eukaryota</taxon>
        <taxon>Fungi</taxon>
        <taxon>Dikarya</taxon>
        <taxon>Basidiomycota</taxon>
        <taxon>Agaricomycotina</taxon>
        <taxon>Agaricomycetes</taxon>
        <taxon>Agaricomycetidae</taxon>
        <taxon>Boletales</taxon>
        <taxon>Sclerodermatineae</taxon>
        <taxon>Pisolithaceae</taxon>
        <taxon>Pisolithus</taxon>
    </lineage>
</organism>
<comment type="function">
    <text evidence="9">As part of the replication protein A (RPA/RP-A), a single-stranded DNA-binding heterotrimeric complex, may play an essential role in DNA replication, recombination and repair. Binds and stabilizes single-stranded DNA intermediates, preventing complementary DNA reannealing and recruiting different proteins involved in DNA metabolism.</text>
</comment>
<dbReference type="CDD" id="cd04477">
    <property type="entry name" value="RPA1N"/>
    <property type="match status" value="1"/>
</dbReference>
<dbReference type="STRING" id="765257.A0A0C9ZYF9"/>
<evidence type="ECO:0000256" key="6">
    <source>
        <dbReference type="ARBA" id="ARBA00022833"/>
    </source>
</evidence>
<dbReference type="GO" id="GO:0006310">
    <property type="term" value="P:DNA recombination"/>
    <property type="evidence" value="ECO:0007669"/>
    <property type="project" value="InterPro"/>
</dbReference>
<protein>
    <recommendedName>
        <fullName evidence="9">Replication protein A subunit</fullName>
    </recommendedName>
</protein>
<keyword evidence="5 9" id="KW-0863">Zinc-finger</keyword>
<dbReference type="GO" id="GO:0003677">
    <property type="term" value="F:DNA binding"/>
    <property type="evidence" value="ECO:0007669"/>
    <property type="project" value="UniProtKB-KW"/>
</dbReference>
<feature type="domain" description="Replication factor A C-terminal" evidence="13">
    <location>
        <begin position="446"/>
        <end position="590"/>
    </location>
</feature>
<feature type="domain" description="OB" evidence="11">
    <location>
        <begin position="182"/>
        <end position="252"/>
    </location>
</feature>
<evidence type="ECO:0000259" key="13">
    <source>
        <dbReference type="Pfam" id="PF08646"/>
    </source>
</evidence>
<dbReference type="CDD" id="cd04476">
    <property type="entry name" value="RPA1_DBD_C"/>
    <property type="match status" value="1"/>
</dbReference>
<dbReference type="Pfam" id="PF16900">
    <property type="entry name" value="REPA_OB_2"/>
    <property type="match status" value="1"/>
</dbReference>
<evidence type="ECO:0000313" key="16">
    <source>
        <dbReference type="Proteomes" id="UP000054018"/>
    </source>
</evidence>
<dbReference type="InterPro" id="IPR004591">
    <property type="entry name" value="Rfa1"/>
</dbReference>
<dbReference type="CDD" id="cd04475">
    <property type="entry name" value="RPA1_DBD_B"/>
    <property type="match status" value="1"/>
</dbReference>
<evidence type="ECO:0000256" key="5">
    <source>
        <dbReference type="ARBA" id="ARBA00022771"/>
    </source>
</evidence>
<dbReference type="PANTHER" id="PTHR47165:SF4">
    <property type="entry name" value="OS03G0429900 PROTEIN"/>
    <property type="match status" value="1"/>
</dbReference>
<evidence type="ECO:0000259" key="11">
    <source>
        <dbReference type="Pfam" id="PF01336"/>
    </source>
</evidence>
<dbReference type="Proteomes" id="UP000054018">
    <property type="component" value="Unassembled WGS sequence"/>
</dbReference>
<reference evidence="16" key="2">
    <citation type="submission" date="2015-01" db="EMBL/GenBank/DDBJ databases">
        <title>Evolutionary Origins and Diversification of the Mycorrhizal Mutualists.</title>
        <authorList>
            <consortium name="DOE Joint Genome Institute"/>
            <consortium name="Mycorrhizal Genomics Consortium"/>
            <person name="Kohler A."/>
            <person name="Kuo A."/>
            <person name="Nagy L.G."/>
            <person name="Floudas D."/>
            <person name="Copeland A."/>
            <person name="Barry K.W."/>
            <person name="Cichocki N."/>
            <person name="Veneault-Fourrey C."/>
            <person name="LaButti K."/>
            <person name="Lindquist E.A."/>
            <person name="Lipzen A."/>
            <person name="Lundell T."/>
            <person name="Morin E."/>
            <person name="Murat C."/>
            <person name="Riley R."/>
            <person name="Ohm R."/>
            <person name="Sun H."/>
            <person name="Tunlid A."/>
            <person name="Henrissat B."/>
            <person name="Grigoriev I.V."/>
            <person name="Hibbett D.S."/>
            <person name="Martin F."/>
        </authorList>
    </citation>
    <scope>NUCLEOTIDE SEQUENCE [LARGE SCALE GENOMIC DNA]</scope>
    <source>
        <strain evidence="16">441</strain>
    </source>
</reference>
<dbReference type="GO" id="GO:0008270">
    <property type="term" value="F:zinc ion binding"/>
    <property type="evidence" value="ECO:0007669"/>
    <property type="project" value="UniProtKB-KW"/>
</dbReference>
<dbReference type="HOGENOM" id="CLU_012393_2_0_1"/>